<dbReference type="InterPro" id="IPR029000">
    <property type="entry name" value="Cyclophilin-like_dom_sf"/>
</dbReference>
<dbReference type="EMBL" id="KZ451988">
    <property type="protein sequence ID" value="PKA53851.1"/>
    <property type="molecule type" value="Genomic_DNA"/>
</dbReference>
<dbReference type="EC" id="5.2.1.8" evidence="1"/>
<proteinExistence type="inferred from homology"/>
<gene>
    <name evidence="3" type="ORF">AXF42_Ash011331</name>
</gene>
<evidence type="ECO:0000313" key="3">
    <source>
        <dbReference type="EMBL" id="PKA53851.1"/>
    </source>
</evidence>
<dbReference type="PRINTS" id="PR00153">
    <property type="entry name" value="CSAPPISMRASE"/>
</dbReference>
<comment type="function">
    <text evidence="1">PPIases accelerate the folding of proteins. It catalyzes the cis-trans isomerization of proline imidic peptide bonds in oligopeptides.</text>
</comment>
<evidence type="ECO:0000256" key="1">
    <source>
        <dbReference type="RuleBase" id="RU363019"/>
    </source>
</evidence>
<dbReference type="InterPro" id="IPR044185">
    <property type="entry name" value="CYP26-2-like"/>
</dbReference>
<evidence type="ECO:0000313" key="4">
    <source>
        <dbReference type="Proteomes" id="UP000236161"/>
    </source>
</evidence>
<feature type="domain" description="PPIase cyclophilin-type" evidence="2">
    <location>
        <begin position="79"/>
        <end position="267"/>
    </location>
</feature>
<dbReference type="STRING" id="1088818.A0A2I0AE74"/>
<dbReference type="OrthoDB" id="252722at2759"/>
<keyword evidence="4" id="KW-1185">Reference proteome</keyword>
<reference evidence="3 4" key="1">
    <citation type="journal article" date="2017" name="Nature">
        <title>The Apostasia genome and the evolution of orchids.</title>
        <authorList>
            <person name="Zhang G.Q."/>
            <person name="Liu K.W."/>
            <person name="Li Z."/>
            <person name="Lohaus R."/>
            <person name="Hsiao Y.Y."/>
            <person name="Niu S.C."/>
            <person name="Wang J.Y."/>
            <person name="Lin Y.C."/>
            <person name="Xu Q."/>
            <person name="Chen L.J."/>
            <person name="Yoshida K."/>
            <person name="Fujiwara S."/>
            <person name="Wang Z.W."/>
            <person name="Zhang Y.Q."/>
            <person name="Mitsuda N."/>
            <person name="Wang M."/>
            <person name="Liu G.H."/>
            <person name="Pecoraro L."/>
            <person name="Huang H.X."/>
            <person name="Xiao X.J."/>
            <person name="Lin M."/>
            <person name="Wu X.Y."/>
            <person name="Wu W.L."/>
            <person name="Chen Y.Y."/>
            <person name="Chang S.B."/>
            <person name="Sakamoto S."/>
            <person name="Ohme-Takagi M."/>
            <person name="Yagi M."/>
            <person name="Zeng S.J."/>
            <person name="Shen C.Y."/>
            <person name="Yeh C.M."/>
            <person name="Luo Y.B."/>
            <person name="Tsai W.C."/>
            <person name="Van de Peer Y."/>
            <person name="Liu Z.J."/>
        </authorList>
    </citation>
    <scope>NUCLEOTIDE SEQUENCE [LARGE SCALE GENOMIC DNA]</scope>
    <source>
        <strain evidence="4">cv. Shenzhen</strain>
        <tissue evidence="3">Stem</tissue>
    </source>
</reference>
<dbReference type="GO" id="GO:0009507">
    <property type="term" value="C:chloroplast"/>
    <property type="evidence" value="ECO:0007669"/>
    <property type="project" value="TreeGrafter"/>
</dbReference>
<dbReference type="Proteomes" id="UP000236161">
    <property type="component" value="Unassembled WGS sequence"/>
</dbReference>
<dbReference type="PROSITE" id="PS50072">
    <property type="entry name" value="CSA_PPIASE_2"/>
    <property type="match status" value="1"/>
</dbReference>
<dbReference type="PANTHER" id="PTHR47724">
    <property type="entry name" value="PEPTIDYL-PROLYL CIS-TRANS ISOMERASE CYP26-2, CHLOROPLASTIC"/>
    <property type="match status" value="1"/>
</dbReference>
<dbReference type="PANTHER" id="PTHR47724:SF1">
    <property type="entry name" value="PEPTIDYL-PROLYL CIS-TRANS ISOMERASE CYP26-2, CHLOROPLASTIC"/>
    <property type="match status" value="1"/>
</dbReference>
<comment type="similarity">
    <text evidence="1">Belongs to the cyclophilin-type PPIase family.</text>
</comment>
<keyword evidence="1" id="KW-0697">Rotamase</keyword>
<evidence type="ECO:0000259" key="2">
    <source>
        <dbReference type="PROSITE" id="PS50072"/>
    </source>
</evidence>
<dbReference type="SUPFAM" id="SSF50891">
    <property type="entry name" value="Cyclophilin-like"/>
    <property type="match status" value="1"/>
</dbReference>
<sequence length="267" mass="27191">MNSLIHVLFPLGQPLAPPPPPSPPQPLPPAKTPPLLRRAALTLALSLPFQSSLASIALAAPSPSPSLCPSSATITSKAFLDVSIDGALAGRITIGLFGDAAPAAAARFAALASGSGGISYRRKEFLKIAPTYIQHAGIRSYGADADLARRSGADLATEGLISDWEAAAAAGCAGVRSAAETVGIVVRDPARPSPATRIVARNGRIVVEEEENGGGPNGTEFVIARKDSPELDAAAVVVGKVVAGMDVVDKIAGVSSVRDNSSSPYFK</sequence>
<dbReference type="InterPro" id="IPR002130">
    <property type="entry name" value="Cyclophilin-type_PPIase_dom"/>
</dbReference>
<dbReference type="Gene3D" id="2.40.100.10">
    <property type="entry name" value="Cyclophilin-like"/>
    <property type="match status" value="1"/>
</dbReference>
<keyword evidence="1 3" id="KW-0413">Isomerase</keyword>
<dbReference type="GO" id="GO:0003755">
    <property type="term" value="F:peptidyl-prolyl cis-trans isomerase activity"/>
    <property type="evidence" value="ECO:0007669"/>
    <property type="project" value="UniProtKB-UniRule"/>
</dbReference>
<protein>
    <recommendedName>
        <fullName evidence="1">Peptidyl-prolyl cis-trans isomerase</fullName>
        <shortName evidence="1">PPIase</shortName>
        <ecNumber evidence="1">5.2.1.8</ecNumber>
    </recommendedName>
</protein>
<accession>A0A2I0AE74</accession>
<organism evidence="3 4">
    <name type="scientific">Apostasia shenzhenica</name>
    <dbReference type="NCBI Taxonomy" id="1088818"/>
    <lineage>
        <taxon>Eukaryota</taxon>
        <taxon>Viridiplantae</taxon>
        <taxon>Streptophyta</taxon>
        <taxon>Embryophyta</taxon>
        <taxon>Tracheophyta</taxon>
        <taxon>Spermatophyta</taxon>
        <taxon>Magnoliopsida</taxon>
        <taxon>Liliopsida</taxon>
        <taxon>Asparagales</taxon>
        <taxon>Orchidaceae</taxon>
        <taxon>Apostasioideae</taxon>
        <taxon>Apostasia</taxon>
    </lineage>
</organism>
<comment type="catalytic activity">
    <reaction evidence="1">
        <text>[protein]-peptidylproline (omega=180) = [protein]-peptidylproline (omega=0)</text>
        <dbReference type="Rhea" id="RHEA:16237"/>
        <dbReference type="Rhea" id="RHEA-COMP:10747"/>
        <dbReference type="Rhea" id="RHEA-COMP:10748"/>
        <dbReference type="ChEBI" id="CHEBI:83833"/>
        <dbReference type="ChEBI" id="CHEBI:83834"/>
        <dbReference type="EC" id="5.2.1.8"/>
    </reaction>
</comment>
<name>A0A2I0AE74_9ASPA</name>
<dbReference type="AlphaFoldDB" id="A0A2I0AE74"/>
<dbReference type="Pfam" id="PF00160">
    <property type="entry name" value="Pro_isomerase"/>
    <property type="match status" value="1"/>
</dbReference>